<dbReference type="GO" id="GO:1990116">
    <property type="term" value="P:ribosome-associated ubiquitin-dependent protein catabolic process"/>
    <property type="evidence" value="ECO:0007669"/>
    <property type="project" value="UniProtKB-UniRule"/>
</dbReference>
<comment type="pathway">
    <text evidence="3 16">Protein modification; protein ubiquitination.</text>
</comment>
<evidence type="ECO:0000256" key="3">
    <source>
        <dbReference type="ARBA" id="ARBA00004906"/>
    </source>
</evidence>
<dbReference type="Gene3D" id="3.30.40.10">
    <property type="entry name" value="Zinc/RING finger domain, C3HC4 (zinc finger)"/>
    <property type="match status" value="1"/>
</dbReference>
<dbReference type="GO" id="GO:0005829">
    <property type="term" value="C:cytosol"/>
    <property type="evidence" value="ECO:0007669"/>
    <property type="project" value="UniProtKB-SubCell"/>
</dbReference>
<evidence type="ECO:0000256" key="15">
    <source>
        <dbReference type="PROSITE-ProRule" id="PRU00175"/>
    </source>
</evidence>
<evidence type="ECO:0000313" key="18">
    <source>
        <dbReference type="EMBL" id="KAK5781945.1"/>
    </source>
</evidence>
<keyword evidence="8 16" id="KW-0808">Transferase</keyword>
<keyword evidence="10" id="KW-0677">Repeat</keyword>
<dbReference type="InterPro" id="IPR013083">
    <property type="entry name" value="Znf_RING/FYVE/PHD"/>
</dbReference>
<comment type="similarity">
    <text evidence="4 16">Belongs to the LTN1 family.</text>
</comment>
<keyword evidence="7" id="KW-0963">Cytoplasm</keyword>
<dbReference type="CDD" id="cd16491">
    <property type="entry name" value="RING-CH-C4HC3_LTN1"/>
    <property type="match status" value="1"/>
</dbReference>
<evidence type="ECO:0000256" key="10">
    <source>
        <dbReference type="ARBA" id="ARBA00022737"/>
    </source>
</evidence>
<keyword evidence="9 16" id="KW-0479">Metal-binding</keyword>
<dbReference type="EMBL" id="JAWIZZ010000023">
    <property type="protein sequence ID" value="KAK5781945.1"/>
    <property type="molecule type" value="Genomic_DNA"/>
</dbReference>
<comment type="subcellular location">
    <subcellularLocation>
        <location evidence="2">Cytoplasm</location>
        <location evidence="2">Cytosol</location>
    </subcellularLocation>
</comment>
<dbReference type="InterPro" id="IPR001841">
    <property type="entry name" value="Znf_RING"/>
</dbReference>
<comment type="catalytic activity">
    <reaction evidence="1 16">
        <text>S-ubiquitinyl-[E2 ubiquitin-conjugating enzyme]-L-cysteine + [acceptor protein]-L-lysine = [E2 ubiquitin-conjugating enzyme]-L-cysteine + N(6)-ubiquitinyl-[acceptor protein]-L-lysine.</text>
        <dbReference type="EC" id="2.3.2.27"/>
    </reaction>
</comment>
<dbReference type="InterPro" id="IPR054476">
    <property type="entry name" value="Ltn1_N"/>
</dbReference>
<dbReference type="EC" id="2.3.2.27" evidence="5 16"/>
<dbReference type="SUPFAM" id="SSF57850">
    <property type="entry name" value="RING/U-box"/>
    <property type="match status" value="1"/>
</dbReference>
<dbReference type="Pfam" id="PF22958">
    <property type="entry name" value="Ltn1_1st"/>
    <property type="match status" value="1"/>
</dbReference>
<evidence type="ECO:0000259" key="17">
    <source>
        <dbReference type="PROSITE" id="PS50089"/>
    </source>
</evidence>
<dbReference type="GO" id="GO:0008270">
    <property type="term" value="F:zinc ion binding"/>
    <property type="evidence" value="ECO:0007669"/>
    <property type="project" value="UniProtKB-KW"/>
</dbReference>
<evidence type="ECO:0000256" key="12">
    <source>
        <dbReference type="ARBA" id="ARBA00022786"/>
    </source>
</evidence>
<dbReference type="GO" id="GO:0061630">
    <property type="term" value="F:ubiquitin protein ligase activity"/>
    <property type="evidence" value="ECO:0007669"/>
    <property type="project" value="UniProtKB-UniRule"/>
</dbReference>
<dbReference type="Pfam" id="PF13639">
    <property type="entry name" value="zf-RING_2"/>
    <property type="match status" value="1"/>
</dbReference>
<dbReference type="GO" id="GO:0043023">
    <property type="term" value="F:ribosomal large subunit binding"/>
    <property type="evidence" value="ECO:0007669"/>
    <property type="project" value="TreeGrafter"/>
</dbReference>
<evidence type="ECO:0000256" key="1">
    <source>
        <dbReference type="ARBA" id="ARBA00000900"/>
    </source>
</evidence>
<reference evidence="19" key="1">
    <citation type="submission" date="2023-07" db="EMBL/GenBank/DDBJ databases">
        <title>A draft genome of Kazachstania heterogenica Y-27499.</title>
        <authorList>
            <person name="Donic C."/>
            <person name="Kralova J.S."/>
            <person name="Fidel L."/>
            <person name="Ben-Dor S."/>
            <person name="Jung S."/>
        </authorList>
    </citation>
    <scope>NUCLEOTIDE SEQUENCE [LARGE SCALE GENOMIC DNA]</scope>
    <source>
        <strain evidence="19">Y27499</strain>
    </source>
</reference>
<dbReference type="PANTHER" id="PTHR12389">
    <property type="entry name" value="ZINC FINGER PROTEIN 294"/>
    <property type="match status" value="1"/>
</dbReference>
<evidence type="ECO:0000256" key="16">
    <source>
        <dbReference type="RuleBase" id="RU367090"/>
    </source>
</evidence>
<gene>
    <name evidence="18" type="ORF">RI543_000598</name>
</gene>
<comment type="function">
    <text evidence="16">E3 ubiquitin-protein ligase. Component of the ribosome quality control complex (RQC), a ribosome-associated complex that mediates ubiquitination and extraction of incompletely synthesized nascent chains for proteasomal degradation.</text>
</comment>
<keyword evidence="13 16" id="KW-0862">Zinc</keyword>
<proteinExistence type="inferred from homology"/>
<name>A0AAN7WP58_9SACH</name>
<dbReference type="Pfam" id="PF22999">
    <property type="entry name" value="LTN1_E3_ligase_6th"/>
    <property type="match status" value="1"/>
</dbReference>
<evidence type="ECO:0000313" key="19">
    <source>
        <dbReference type="Proteomes" id="UP001306508"/>
    </source>
</evidence>
<comment type="function">
    <text evidence="14">E3 ubiquitin-protein ligase component of the ribosome quality control complex (RQC), a ribosome-associated complex that mediates ubiquitination and extraction of incompletely synthesized nascent chains for proteasomal degradation. Mediates ubiquitination of proteins derived from mRNAs lacking stop codons (non-stop proteins) and other translation arrest products induced by poly-lysine sequences and tandem rare codons. Ubiquitination leads to CDC48 recruitment for extraction and degradation of the incomplete translation product. May indirectly play a role in chromatin function and transcription.</text>
</comment>
<sequence length="1568" mass="182057">MSFGGINTFQQYSNDYGMGNNGVKITFNYFDGLPDPNLLNALNSNDLKLIFKSLMKRDDVTKEKAVTDLFGILTETDHKLEMFDDIFLLCWSQIYAKLIINESKSIRCLSNSITIMLIKQLNKKIGKFLKDFIPLVLMGTCDTDLYVSKKCTKELLNCFNNDTKKIDMLWTMFYEQILNLCKQVIVIEEIDTLSDERYVKKEEATFKYNRILLESVHLIILLLQSNPKGIEDFTEIYHDILNEESLWGNISLSSAQNTKLLDKLLNLVRILYNNQYLLKNTDILKIIVRRIFKIMRQISSKNILSFNSVVPSIINTVSLLSDYKNGKLWSYDKKSKISILNLLSVAIYQPVPNLYASMNKLFNKITAYELFDFSTELLPIWQEALTVLNTKSFLGKYGSQLIQEFWRNYISFLENSPDDLQQKIINDGIFATLKSKVSLCQSHELCKLFSQYCGLFELENNIKLICDPKRSMNEEDFKGEENYLTNMMVLLSNVPANEQTITDLANWALDTISNDNSTIFMENQHILNLFIFVIDTNNTILKNEISRLIYELPLWLENSTFDVLANVIIKYSNSKFIDLNEEWLNNLQDFFTSALSLDISKSKIIDLLDQLNPDKLRDFLASSNGLEVNFFISSYLKSYCFKDNGAFLKSHLFKINYVPQLYTNTKHNNRLDILYNIFPQLKKAIQIAFLTATTFFTDILLENVLETHEDIKNTILLLSKNDDNIAQVLANGIMDFVGYSSIDSKFIQFTFELINNNISILDTIIPENLGDVFFKKVSFIDYRCSLSNPLGSNLFLLPVNTKSFDLSEIRSLLNYGLFLDRIMAQFSEYLDDNCIVFLSLIVELAIDYNYICEIADDTFYDIKNTVFKADHTLFDFSEMLEKMVVGPSDGNNVILNCLIKEANPVLAYYKSRIIHRLLMNSLDLVSPSALASKIPLIEKYVSSVIRGKESTDSMYLHSAVILSVVNNYAVDDSLIKLRTLLSSECIGVRPSELVNKSYKILLLLNNLLEFQETDTNESFMPIAPQRLTIILKTINQWLDSEIAYDDEFLTLRIGLLRFFSCILSIPQIRTIGDIINNIAIRLLTDSISMCQIDETLLLFHLRLECLHLNDIMSKFNLITENETIEELANMLSEMAMHTYHNEQNNQISRSFYSSLTKQLLSIKSKYLLTLYSQFFAGYMGQNINQNVNQKRLLMTLLLRLIYEKQQEKVIEFELQKQSVSQSTDEMLEHHEEVEEEKKENMNEYKIPTELINSLHQNIPTEYLEYDNEYDFIKYLWDWVLTLTYFKDVSYKMRQIYIDQLKDHDLIKKMFDFITEQINFEDKDFWKDISESDIRQYDPSNNDFSPYKDDITLECHKLLSYLLYELFNNVGSLTSNWFLNIRSRSEQQAIEKFVSTKISPILIKDELDKVEKKLDYLTSKDDDLTIKINRITNETKASYLIDEQKLELAFKLPSNYPLSNIQVIGVSRVGISEQKWKQWIMSTQHVITGMNGSVLDSLELFTKNVHLQFSGFEECAICYSILHAVDRKLPNKTCPTCKNRFHGACLYKWFRSSGNNTCPLCRTEIAFRR</sequence>
<dbReference type="InterPro" id="IPR039795">
    <property type="entry name" value="LTN1/Rkr1"/>
</dbReference>
<keyword evidence="11 15" id="KW-0863">Zinc-finger</keyword>
<dbReference type="PANTHER" id="PTHR12389:SF0">
    <property type="entry name" value="E3 UBIQUITIN-PROTEIN LIGASE LISTERIN"/>
    <property type="match status" value="1"/>
</dbReference>
<comment type="subunit">
    <text evidence="16">Component of the ribosome quality control complex (RQC).</text>
</comment>
<dbReference type="InterPro" id="IPR054478">
    <property type="entry name" value="LTN1_UBC"/>
</dbReference>
<dbReference type="SMART" id="SM01197">
    <property type="entry name" value="FANCL_C"/>
    <property type="match status" value="1"/>
</dbReference>
<comment type="caution">
    <text evidence="18">The sequence shown here is derived from an EMBL/GenBank/DDBJ whole genome shotgun (WGS) entry which is preliminary data.</text>
</comment>
<evidence type="ECO:0000256" key="14">
    <source>
        <dbReference type="ARBA" id="ARBA00055150"/>
    </source>
</evidence>
<evidence type="ECO:0000256" key="6">
    <source>
        <dbReference type="ARBA" id="ARBA00017157"/>
    </source>
</evidence>
<evidence type="ECO:0000256" key="2">
    <source>
        <dbReference type="ARBA" id="ARBA00004514"/>
    </source>
</evidence>
<dbReference type="InterPro" id="IPR039804">
    <property type="entry name" value="RING-CH-C4HC3_LTN1"/>
</dbReference>
<feature type="domain" description="RING-type" evidence="17">
    <location>
        <begin position="1514"/>
        <end position="1561"/>
    </location>
</feature>
<evidence type="ECO:0000256" key="4">
    <source>
        <dbReference type="ARBA" id="ARBA00007997"/>
    </source>
</evidence>
<dbReference type="PROSITE" id="PS50089">
    <property type="entry name" value="ZF_RING_2"/>
    <property type="match status" value="1"/>
</dbReference>
<dbReference type="Proteomes" id="UP001306508">
    <property type="component" value="Unassembled WGS sequence"/>
</dbReference>
<keyword evidence="19" id="KW-1185">Reference proteome</keyword>
<dbReference type="Pfam" id="PF23009">
    <property type="entry name" value="UBC_like"/>
    <property type="match status" value="1"/>
</dbReference>
<accession>A0AAN7WP58</accession>
<evidence type="ECO:0000256" key="11">
    <source>
        <dbReference type="ARBA" id="ARBA00022771"/>
    </source>
</evidence>
<evidence type="ECO:0000256" key="7">
    <source>
        <dbReference type="ARBA" id="ARBA00022490"/>
    </source>
</evidence>
<evidence type="ECO:0000256" key="5">
    <source>
        <dbReference type="ARBA" id="ARBA00012483"/>
    </source>
</evidence>
<organism evidence="18 19">
    <name type="scientific">Arxiozyma heterogenica</name>
    <dbReference type="NCBI Taxonomy" id="278026"/>
    <lineage>
        <taxon>Eukaryota</taxon>
        <taxon>Fungi</taxon>
        <taxon>Dikarya</taxon>
        <taxon>Ascomycota</taxon>
        <taxon>Saccharomycotina</taxon>
        <taxon>Saccharomycetes</taxon>
        <taxon>Saccharomycetales</taxon>
        <taxon>Saccharomycetaceae</taxon>
        <taxon>Arxiozyma</taxon>
    </lineage>
</organism>
<keyword evidence="12 16" id="KW-0833">Ubl conjugation pathway</keyword>
<protein>
    <recommendedName>
        <fullName evidence="6 16">E3 ubiquitin-protein ligase listerin</fullName>
        <ecNumber evidence="5 16">2.3.2.27</ecNumber>
    </recommendedName>
    <alternativeName>
        <fullName evidence="16">RING-type E3 ubiquitin transferase listerin</fullName>
    </alternativeName>
</protein>
<dbReference type="GO" id="GO:0072344">
    <property type="term" value="P:rescue of stalled ribosome"/>
    <property type="evidence" value="ECO:0007669"/>
    <property type="project" value="UniProtKB-UniRule"/>
</dbReference>
<evidence type="ECO:0000256" key="13">
    <source>
        <dbReference type="ARBA" id="ARBA00022833"/>
    </source>
</evidence>
<dbReference type="FunFam" id="3.30.40.10:FF:000038">
    <property type="entry name" value="E3 ubiquitin-protein ligase listerin"/>
    <property type="match status" value="1"/>
</dbReference>
<dbReference type="GO" id="GO:1990112">
    <property type="term" value="C:RQC complex"/>
    <property type="evidence" value="ECO:0007669"/>
    <property type="project" value="UniProtKB-UniRule"/>
</dbReference>
<evidence type="ECO:0000256" key="8">
    <source>
        <dbReference type="ARBA" id="ARBA00022679"/>
    </source>
</evidence>
<evidence type="ECO:0000256" key="9">
    <source>
        <dbReference type="ARBA" id="ARBA00022723"/>
    </source>
</evidence>
<dbReference type="InterPro" id="IPR054477">
    <property type="entry name" value="LTN1_E3_ligase_6th"/>
</dbReference>